<dbReference type="EMBL" id="CP136426">
    <property type="protein sequence ID" value="WOC52001.1"/>
    <property type="molecule type" value="Genomic_DNA"/>
</dbReference>
<evidence type="ECO:0000313" key="1">
    <source>
        <dbReference type="EMBL" id="WOC52001.1"/>
    </source>
</evidence>
<dbReference type="KEGG" id="bpor:BPO_1354"/>
<dbReference type="AlphaFoldDB" id="A0AAU0F7N6"/>
<protein>
    <submittedName>
        <fullName evidence="1">Uncharacterized protein</fullName>
    </submittedName>
</protein>
<evidence type="ECO:0000313" key="2">
    <source>
        <dbReference type="Proteomes" id="UP001432059"/>
    </source>
</evidence>
<name>A0AAU0F7N6_9FLAO</name>
<dbReference type="Proteomes" id="UP001432059">
    <property type="component" value="Chromosome"/>
</dbReference>
<reference evidence="1" key="1">
    <citation type="submission" date="2023-10" db="EMBL/GenBank/DDBJ databases">
        <title>Characterization and whole genome sequencing of a novel strain of Bergeyella porcorum QD2021 isolated from pig.</title>
        <authorList>
            <person name="Liu G."/>
            <person name="Chen C."/>
            <person name="Han X."/>
        </authorList>
    </citation>
    <scope>NUCLEOTIDE SEQUENCE</scope>
    <source>
        <strain evidence="1">QD2021</strain>
    </source>
</reference>
<proteinExistence type="predicted"/>
<gene>
    <name evidence="1" type="ORF">BPO_1354</name>
</gene>
<sequence>MENGGRHHYEFCSERGFVGTMAILYGLDEELDPESEEGETTNSE</sequence>
<accession>A0AAU0F7N6</accession>
<organism evidence="1 2">
    <name type="scientific">Bergeyella porcorum</name>
    <dbReference type="NCBI Taxonomy" id="1735111"/>
    <lineage>
        <taxon>Bacteria</taxon>
        <taxon>Pseudomonadati</taxon>
        <taxon>Bacteroidota</taxon>
        <taxon>Flavobacteriia</taxon>
        <taxon>Flavobacteriales</taxon>
        <taxon>Weeksellaceae</taxon>
        <taxon>Bergeyella</taxon>
    </lineage>
</organism>
<keyword evidence="2" id="KW-1185">Reference proteome</keyword>